<evidence type="ECO:0000313" key="1">
    <source>
        <dbReference type="EMBL" id="KAG5585468.1"/>
    </source>
</evidence>
<dbReference type="Proteomes" id="UP000824120">
    <property type="component" value="Chromosome 9"/>
</dbReference>
<dbReference type="AlphaFoldDB" id="A0A9J5XE29"/>
<proteinExistence type="predicted"/>
<comment type="caution">
    <text evidence="1">The sequence shown here is derived from an EMBL/GenBank/DDBJ whole genome shotgun (WGS) entry which is preliminary data.</text>
</comment>
<keyword evidence="2" id="KW-1185">Reference proteome</keyword>
<feature type="non-terminal residue" evidence="1">
    <location>
        <position position="122"/>
    </location>
</feature>
<accession>A0A9J5XE29</accession>
<dbReference type="PANTHER" id="PTHR33116">
    <property type="entry name" value="REVERSE TRANSCRIPTASE ZINC-BINDING DOMAIN-CONTAINING PROTEIN-RELATED-RELATED"/>
    <property type="match status" value="1"/>
</dbReference>
<sequence>MENTIPIYGREIENFINLVLDALPIYMMSLFPIPTRAIKSLDKMRMKFLWQGYNEKKRFRLVEWEFVATGEKNGGLRIKIMKFLSKEVVRAKFWRSIRELWEEVKLNSMVKEGNGNKTRLWK</sequence>
<organism evidence="1 2">
    <name type="scientific">Solanum commersonii</name>
    <name type="common">Commerson's wild potato</name>
    <name type="synonym">Commerson's nightshade</name>
    <dbReference type="NCBI Taxonomy" id="4109"/>
    <lineage>
        <taxon>Eukaryota</taxon>
        <taxon>Viridiplantae</taxon>
        <taxon>Streptophyta</taxon>
        <taxon>Embryophyta</taxon>
        <taxon>Tracheophyta</taxon>
        <taxon>Spermatophyta</taxon>
        <taxon>Magnoliopsida</taxon>
        <taxon>eudicotyledons</taxon>
        <taxon>Gunneridae</taxon>
        <taxon>Pentapetalae</taxon>
        <taxon>asterids</taxon>
        <taxon>lamiids</taxon>
        <taxon>Solanales</taxon>
        <taxon>Solanaceae</taxon>
        <taxon>Solanoideae</taxon>
        <taxon>Solaneae</taxon>
        <taxon>Solanum</taxon>
    </lineage>
</organism>
<reference evidence="1 2" key="1">
    <citation type="submission" date="2020-09" db="EMBL/GenBank/DDBJ databases">
        <title>De no assembly of potato wild relative species, Solanum commersonii.</title>
        <authorList>
            <person name="Cho K."/>
        </authorList>
    </citation>
    <scope>NUCLEOTIDE SEQUENCE [LARGE SCALE GENOMIC DNA]</scope>
    <source>
        <strain evidence="1">LZ3.2</strain>
        <tissue evidence="1">Leaf</tissue>
    </source>
</reference>
<gene>
    <name evidence="1" type="ORF">H5410_045902</name>
</gene>
<dbReference type="PANTHER" id="PTHR33116:SF85">
    <property type="entry name" value="REVERSE TRANSCRIPTASE ZINC-BINDING DOMAIN-CONTAINING PROTEIN"/>
    <property type="match status" value="1"/>
</dbReference>
<protein>
    <submittedName>
        <fullName evidence="1">Uncharacterized protein</fullName>
    </submittedName>
</protein>
<name>A0A9J5XE29_SOLCO</name>
<dbReference type="EMBL" id="JACXVP010000009">
    <property type="protein sequence ID" value="KAG5585468.1"/>
    <property type="molecule type" value="Genomic_DNA"/>
</dbReference>
<evidence type="ECO:0000313" key="2">
    <source>
        <dbReference type="Proteomes" id="UP000824120"/>
    </source>
</evidence>
<dbReference type="OrthoDB" id="998444at2759"/>